<keyword evidence="3" id="KW-1003">Cell membrane</keyword>
<dbReference type="Gene3D" id="3.40.50.2000">
    <property type="entry name" value="Glycogen Phosphorylase B"/>
    <property type="match status" value="2"/>
</dbReference>
<reference evidence="7 8" key="1">
    <citation type="journal article" date="2019" name="Sci. Transl. Med.">
        <title>Quorum sensing between bacterial species on the skin protects against epidermal injury in atopic dermatitis.</title>
        <authorList>
            <person name="Williams M.R."/>
        </authorList>
    </citation>
    <scope>NUCLEOTIDE SEQUENCE [LARGE SCALE GENOMIC DNA]</scope>
    <source>
        <strain evidence="7 8">H8</strain>
    </source>
</reference>
<dbReference type="Pfam" id="PF04464">
    <property type="entry name" value="Glyphos_transf"/>
    <property type="match status" value="1"/>
</dbReference>
<dbReference type="InterPro" id="IPR043148">
    <property type="entry name" value="TagF_C"/>
</dbReference>
<dbReference type="Gene3D" id="3.40.50.12580">
    <property type="match status" value="1"/>
</dbReference>
<comment type="subcellular location">
    <subcellularLocation>
        <location evidence="1">Cell membrane</location>
        <topology evidence="1">Peripheral membrane protein</topology>
    </subcellularLocation>
</comment>
<keyword evidence="5" id="KW-0777">Teichoic acid biosynthesis</keyword>
<proteinExistence type="inferred from homology"/>
<name>A0A7Z7YUY9_STACP</name>
<evidence type="ECO:0000256" key="3">
    <source>
        <dbReference type="ARBA" id="ARBA00022475"/>
    </source>
</evidence>
<sequence length="770" mass="91439">MIQQHIKDGTTMQITILGFNIFAKGGTSRSNINLIKAFLKNEHTVNYFNYKKFDQAQKDLLIQEEDLANNSVDIFYLNNLKQLAKTQLLIITREAFFKYSRLIKKYNPKIKIVGEIHGPLKYITEDIDLSLDTIDCVRVSTKSIKSDFIKRFNYKNVFNQYVNTEHIPIDKITKNTHKHFLIKSRFEDEVKDISYAIKLFNYIIKNKNTINIRLNIIGYGPSETLYKNLVNYYNLNKYVYINGYQPQNYIYISTSPYETLGYSIIESIFKGNRALIYGGDDGLLKEIYQSYHCTEFLTKDIEKDCEILLAFAQKNYNDKERIEDCEMLQEKFNYKNYAETYLKNIDIAINSKEVRFNSNYKLAVARKSKLKKDKNEVTLKERARQCYQCIRKVFHVIHRPFYLRKLNKIKPSKKYVFIECFHGKSFSDDPKYIAHAIRRLYPEKEIFVSSVNALVDMEIRENGFIPTRLSSDDYVNKFRRSKYIFINGNAIDKVYKHRNQVFVETWHGLPMKKMVNDLNNKKERMIQLKNFLPRMKKWDYLLVSSDLNKKLFESAFQTSKNPKLNILNYGAPRNTYLLKNNTLEEQNRIKLKYLFKLSDKKKYILYCPTWRRNERETITNIDIEKLIDYLPTEYDIIIKLHPNEGALRKCYSHINERVHCFFNELVDIQELYLISECIITDYSSTIFDYAHLNKPIILLQEDEELYQKETGYYFNIFDYGSFTIGSKNEELLAQQIVEHESVDYSRLINLLMTNDSTDSCEKILKEIFEI</sequence>
<comment type="caution">
    <text evidence="7">The sequence shown here is derived from an EMBL/GenBank/DDBJ whole genome shotgun (WGS) entry which is preliminary data.</text>
</comment>
<comment type="similarity">
    <text evidence="2">Belongs to the CDP-glycerol glycerophosphotransferase family.</text>
</comment>
<protein>
    <submittedName>
        <fullName evidence="7">Glycosyl transferase family 1</fullName>
    </submittedName>
</protein>
<dbReference type="PANTHER" id="PTHR37316">
    <property type="entry name" value="TEICHOIC ACID GLYCEROL-PHOSPHATE PRIMASE"/>
    <property type="match status" value="1"/>
</dbReference>
<evidence type="ECO:0000313" key="7">
    <source>
        <dbReference type="EMBL" id="TBW76792.1"/>
    </source>
</evidence>
<dbReference type="GO" id="GO:0019350">
    <property type="term" value="P:teichoic acid biosynthetic process"/>
    <property type="evidence" value="ECO:0007669"/>
    <property type="project" value="UniProtKB-KW"/>
</dbReference>
<dbReference type="EMBL" id="SCHC01000002">
    <property type="protein sequence ID" value="TBW76792.1"/>
    <property type="molecule type" value="Genomic_DNA"/>
</dbReference>
<evidence type="ECO:0000256" key="5">
    <source>
        <dbReference type="ARBA" id="ARBA00022944"/>
    </source>
</evidence>
<dbReference type="SUPFAM" id="SSF53756">
    <property type="entry name" value="UDP-Glycosyltransferase/glycogen phosphorylase"/>
    <property type="match status" value="2"/>
</dbReference>
<dbReference type="PANTHER" id="PTHR37316:SF3">
    <property type="entry name" value="TEICHOIC ACID GLYCEROL-PHOSPHATE TRANSFERASE"/>
    <property type="match status" value="1"/>
</dbReference>
<keyword evidence="4 7" id="KW-0808">Transferase</keyword>
<evidence type="ECO:0000313" key="8">
    <source>
        <dbReference type="Proteomes" id="UP000291949"/>
    </source>
</evidence>
<evidence type="ECO:0000256" key="6">
    <source>
        <dbReference type="ARBA" id="ARBA00023136"/>
    </source>
</evidence>
<organism evidence="7 8">
    <name type="scientific">Staphylococcus capitis</name>
    <dbReference type="NCBI Taxonomy" id="29388"/>
    <lineage>
        <taxon>Bacteria</taxon>
        <taxon>Bacillati</taxon>
        <taxon>Bacillota</taxon>
        <taxon>Bacilli</taxon>
        <taxon>Bacillales</taxon>
        <taxon>Staphylococcaceae</taxon>
        <taxon>Staphylococcus</taxon>
    </lineage>
</organism>
<dbReference type="InterPro" id="IPR007554">
    <property type="entry name" value="Glycerophosphate_synth"/>
</dbReference>
<gene>
    <name evidence="7" type="ORF">EQ811_07965</name>
</gene>
<dbReference type="AlphaFoldDB" id="A0A7Z7YUY9"/>
<dbReference type="Proteomes" id="UP000291949">
    <property type="component" value="Unassembled WGS sequence"/>
</dbReference>
<accession>A0A7Z7YUY9</accession>
<evidence type="ECO:0000256" key="1">
    <source>
        <dbReference type="ARBA" id="ARBA00004202"/>
    </source>
</evidence>
<dbReference type="InterPro" id="IPR043149">
    <property type="entry name" value="TagF_N"/>
</dbReference>
<keyword evidence="6" id="KW-0472">Membrane</keyword>
<dbReference type="GO" id="GO:0005886">
    <property type="term" value="C:plasma membrane"/>
    <property type="evidence" value="ECO:0007669"/>
    <property type="project" value="UniProtKB-SubCell"/>
</dbReference>
<dbReference type="Gene3D" id="3.40.50.11820">
    <property type="match status" value="1"/>
</dbReference>
<dbReference type="InterPro" id="IPR051612">
    <property type="entry name" value="Teichoic_Acid_Biosynth"/>
</dbReference>
<evidence type="ECO:0000256" key="4">
    <source>
        <dbReference type="ARBA" id="ARBA00022679"/>
    </source>
</evidence>
<dbReference type="GO" id="GO:0047355">
    <property type="term" value="F:CDP-glycerol glycerophosphotransferase activity"/>
    <property type="evidence" value="ECO:0007669"/>
    <property type="project" value="InterPro"/>
</dbReference>
<evidence type="ECO:0000256" key="2">
    <source>
        <dbReference type="ARBA" id="ARBA00010488"/>
    </source>
</evidence>